<reference evidence="1" key="1">
    <citation type="submission" date="2018-05" db="EMBL/GenBank/DDBJ databases">
        <authorList>
            <person name="Lanie J.A."/>
            <person name="Ng W.-L."/>
            <person name="Kazmierczak K.M."/>
            <person name="Andrzejewski T.M."/>
            <person name="Davidsen T.M."/>
            <person name="Wayne K.J."/>
            <person name="Tettelin H."/>
            <person name="Glass J.I."/>
            <person name="Rusch D."/>
            <person name="Podicherti R."/>
            <person name="Tsui H.-C.T."/>
            <person name="Winkler M.E."/>
        </authorList>
    </citation>
    <scope>NUCLEOTIDE SEQUENCE</scope>
</reference>
<evidence type="ECO:0000313" key="1">
    <source>
        <dbReference type="EMBL" id="SVA17462.1"/>
    </source>
</evidence>
<accession>A0A381TN22</accession>
<organism evidence="1">
    <name type="scientific">marine metagenome</name>
    <dbReference type="NCBI Taxonomy" id="408172"/>
    <lineage>
        <taxon>unclassified sequences</taxon>
        <taxon>metagenomes</taxon>
        <taxon>ecological metagenomes</taxon>
    </lineage>
</organism>
<name>A0A381TN22_9ZZZZ</name>
<protein>
    <submittedName>
        <fullName evidence="1">Uncharacterized protein</fullName>
    </submittedName>
</protein>
<dbReference type="EMBL" id="UINC01004871">
    <property type="protein sequence ID" value="SVA17462.1"/>
    <property type="molecule type" value="Genomic_DNA"/>
</dbReference>
<gene>
    <name evidence="1" type="ORF">METZ01_LOCUS70316</name>
</gene>
<dbReference type="AlphaFoldDB" id="A0A381TN22"/>
<proteinExistence type="predicted"/>
<sequence length="59" mass="6921">MRLFLLLVGGYILFKLVRSIFIPGSGDQKIRSQNRQKRSEYKNLSISDAEFEDIDEEKK</sequence>